<dbReference type="EMBL" id="BJHY01000001">
    <property type="protein sequence ID" value="GDY74830.1"/>
    <property type="molecule type" value="Genomic_DNA"/>
</dbReference>
<accession>A0A4D4MRP1</accession>
<feature type="compositionally biased region" description="Low complexity" evidence="1">
    <location>
        <begin position="56"/>
        <end position="89"/>
    </location>
</feature>
<proteinExistence type="predicted"/>
<dbReference type="AlphaFoldDB" id="A0A4D4MRP1"/>
<dbReference type="InterPro" id="IPR052718">
    <property type="entry name" value="NmrA-type_oxidoreductase"/>
</dbReference>
<dbReference type="Pfam" id="PF13460">
    <property type="entry name" value="NAD_binding_10"/>
    <property type="match status" value="1"/>
</dbReference>
<evidence type="ECO:0000313" key="3">
    <source>
        <dbReference type="EMBL" id="GDY74830.1"/>
    </source>
</evidence>
<dbReference type="PANTHER" id="PTHR47129:SF1">
    <property type="entry name" value="NMRA-LIKE DOMAIN-CONTAINING PROTEIN"/>
    <property type="match status" value="1"/>
</dbReference>
<dbReference type="SUPFAM" id="SSF51735">
    <property type="entry name" value="NAD(P)-binding Rossmann-fold domains"/>
    <property type="match status" value="1"/>
</dbReference>
<dbReference type="PANTHER" id="PTHR47129">
    <property type="entry name" value="QUINONE OXIDOREDUCTASE 2"/>
    <property type="match status" value="1"/>
</dbReference>
<protein>
    <recommendedName>
        <fullName evidence="2">NAD(P)-binding domain-containing protein</fullName>
    </recommendedName>
</protein>
<feature type="region of interest" description="Disordered" evidence="1">
    <location>
        <begin position="55"/>
        <end position="89"/>
    </location>
</feature>
<name>A0A4D4MRP1_STRAX</name>
<gene>
    <name evidence="3" type="ORF">SAV31267_043150</name>
</gene>
<comment type="caution">
    <text evidence="3">The sequence shown here is derived from an EMBL/GenBank/DDBJ whole genome shotgun (WGS) entry which is preliminary data.</text>
</comment>
<feature type="domain" description="NAD(P)-binding" evidence="2">
    <location>
        <begin position="7"/>
        <end position="57"/>
    </location>
</feature>
<evidence type="ECO:0000256" key="1">
    <source>
        <dbReference type="SAM" id="MobiDB-lite"/>
    </source>
</evidence>
<evidence type="ECO:0000259" key="2">
    <source>
        <dbReference type="Pfam" id="PF13460"/>
    </source>
</evidence>
<evidence type="ECO:0000313" key="4">
    <source>
        <dbReference type="Proteomes" id="UP000299211"/>
    </source>
</evidence>
<sequence>MSIVVTGATGHLGSLVIEQLLEKVPADQITAVVRSAEKAAPLAARGVRIAVADYNTPRPSTASSPPATACSSSPATSSTRAASASTRSS</sequence>
<dbReference type="InterPro" id="IPR016040">
    <property type="entry name" value="NAD(P)-bd_dom"/>
</dbReference>
<dbReference type="Gene3D" id="3.40.50.720">
    <property type="entry name" value="NAD(P)-binding Rossmann-like Domain"/>
    <property type="match status" value="1"/>
</dbReference>
<reference evidence="3 4" key="1">
    <citation type="submission" date="2019-04" db="EMBL/GenBank/DDBJ databases">
        <title>Draft genome sequences of Streptomyces avermitilis ATCC 31267.</title>
        <authorList>
            <person name="Komaki H."/>
            <person name="Tamura T."/>
            <person name="Hosoyama A."/>
        </authorList>
    </citation>
    <scope>NUCLEOTIDE SEQUENCE [LARGE SCALE GENOMIC DNA]</scope>
    <source>
        <strain evidence="3 4">ATCC 31267</strain>
    </source>
</reference>
<dbReference type="Proteomes" id="UP000299211">
    <property type="component" value="Unassembled WGS sequence"/>
</dbReference>
<dbReference type="InterPro" id="IPR036291">
    <property type="entry name" value="NAD(P)-bd_dom_sf"/>
</dbReference>
<organism evidence="3 4">
    <name type="scientific">Streptomyces avermitilis</name>
    <dbReference type="NCBI Taxonomy" id="33903"/>
    <lineage>
        <taxon>Bacteria</taxon>
        <taxon>Bacillati</taxon>
        <taxon>Actinomycetota</taxon>
        <taxon>Actinomycetes</taxon>
        <taxon>Kitasatosporales</taxon>
        <taxon>Streptomycetaceae</taxon>
        <taxon>Streptomyces</taxon>
    </lineage>
</organism>